<protein>
    <recommendedName>
        <fullName evidence="2">VOC domain-containing protein</fullName>
    </recommendedName>
</protein>
<dbReference type="PANTHER" id="PTHR43048:SF3">
    <property type="entry name" value="METHYLMALONYL-COA EPIMERASE, MITOCHONDRIAL"/>
    <property type="match status" value="1"/>
</dbReference>
<dbReference type="InterPro" id="IPR029068">
    <property type="entry name" value="Glyas_Bleomycin-R_OHBP_Dase"/>
</dbReference>
<dbReference type="PANTHER" id="PTHR43048">
    <property type="entry name" value="METHYLMALONYL-COA EPIMERASE"/>
    <property type="match status" value="1"/>
</dbReference>
<dbReference type="InterPro" id="IPR004360">
    <property type="entry name" value="Glyas_Fos-R_dOase_dom"/>
</dbReference>
<evidence type="ECO:0000313" key="4">
    <source>
        <dbReference type="Proteomes" id="UP000319555"/>
    </source>
</evidence>
<dbReference type="InterPro" id="IPR037523">
    <property type="entry name" value="VOC_core"/>
</dbReference>
<name>A0A521C437_9RHOB</name>
<dbReference type="CDD" id="cd06587">
    <property type="entry name" value="VOC"/>
    <property type="match status" value="1"/>
</dbReference>
<dbReference type="PROSITE" id="PS51819">
    <property type="entry name" value="VOC"/>
    <property type="match status" value="1"/>
</dbReference>
<keyword evidence="1" id="KW-0479">Metal-binding</keyword>
<proteinExistence type="predicted"/>
<dbReference type="RefSeq" id="WP_142635398.1">
    <property type="nucleotide sequence ID" value="NZ_FXTE01000002.1"/>
</dbReference>
<keyword evidence="4" id="KW-1185">Reference proteome</keyword>
<dbReference type="GO" id="GO:0046872">
    <property type="term" value="F:metal ion binding"/>
    <property type="evidence" value="ECO:0007669"/>
    <property type="project" value="UniProtKB-KW"/>
</dbReference>
<dbReference type="SUPFAM" id="SSF54593">
    <property type="entry name" value="Glyoxalase/Bleomycin resistance protein/Dihydroxybiphenyl dioxygenase"/>
    <property type="match status" value="1"/>
</dbReference>
<reference evidence="3 4" key="1">
    <citation type="submission" date="2017-05" db="EMBL/GenBank/DDBJ databases">
        <authorList>
            <person name="Varghese N."/>
            <person name="Submissions S."/>
        </authorList>
    </citation>
    <scope>NUCLEOTIDE SEQUENCE [LARGE SCALE GENOMIC DNA]</scope>
    <source>
        <strain evidence="3 4">DSM 28009</strain>
    </source>
</reference>
<evidence type="ECO:0000256" key="1">
    <source>
        <dbReference type="ARBA" id="ARBA00022723"/>
    </source>
</evidence>
<gene>
    <name evidence="3" type="ORF">SAMN06265380_102118</name>
</gene>
<dbReference type="InterPro" id="IPR051785">
    <property type="entry name" value="MMCE/EMCE_epimerase"/>
</dbReference>
<dbReference type="GO" id="GO:0004493">
    <property type="term" value="F:methylmalonyl-CoA epimerase activity"/>
    <property type="evidence" value="ECO:0007669"/>
    <property type="project" value="TreeGrafter"/>
</dbReference>
<feature type="domain" description="VOC" evidence="2">
    <location>
        <begin position="4"/>
        <end position="125"/>
    </location>
</feature>
<dbReference type="EMBL" id="FXTE01000002">
    <property type="protein sequence ID" value="SMO54163.1"/>
    <property type="molecule type" value="Genomic_DNA"/>
</dbReference>
<dbReference type="AlphaFoldDB" id="A0A521C437"/>
<dbReference type="Pfam" id="PF00903">
    <property type="entry name" value="Glyoxalase"/>
    <property type="match status" value="1"/>
</dbReference>
<dbReference type="GO" id="GO:0046491">
    <property type="term" value="P:L-methylmalonyl-CoA metabolic process"/>
    <property type="evidence" value="ECO:0007669"/>
    <property type="project" value="TreeGrafter"/>
</dbReference>
<sequence>MMATLEHTNFTVRDPQASAKWMQDVFGWKTRWEGPAIAGGYTVHVGSAHTYLALYAPSDPKPSGESSYDIIGGLNHVGVLVEDIDATEDKVVKAGFTPKSHADYEPGRRFYFDDENGIEFEVVQYA</sequence>
<evidence type="ECO:0000259" key="2">
    <source>
        <dbReference type="PROSITE" id="PS51819"/>
    </source>
</evidence>
<dbReference type="Proteomes" id="UP000319555">
    <property type="component" value="Unassembled WGS sequence"/>
</dbReference>
<organism evidence="3 4">
    <name type="scientific">Ruegeria faecimaris</name>
    <dbReference type="NCBI Taxonomy" id="686389"/>
    <lineage>
        <taxon>Bacteria</taxon>
        <taxon>Pseudomonadati</taxon>
        <taxon>Pseudomonadota</taxon>
        <taxon>Alphaproteobacteria</taxon>
        <taxon>Rhodobacterales</taxon>
        <taxon>Roseobacteraceae</taxon>
        <taxon>Ruegeria</taxon>
    </lineage>
</organism>
<evidence type="ECO:0000313" key="3">
    <source>
        <dbReference type="EMBL" id="SMO54163.1"/>
    </source>
</evidence>
<dbReference type="OrthoDB" id="7355345at2"/>
<accession>A0A521C437</accession>
<dbReference type="Gene3D" id="3.10.180.10">
    <property type="entry name" value="2,3-Dihydroxybiphenyl 1,2-Dioxygenase, domain 1"/>
    <property type="match status" value="1"/>
</dbReference>